<keyword evidence="3" id="KW-1185">Reference proteome</keyword>
<name>A0ABP3K2I6_9ACTN</name>
<gene>
    <name evidence="2" type="ORF">GCM10009544_35250</name>
</gene>
<evidence type="ECO:0008006" key="4">
    <source>
        <dbReference type="Google" id="ProtNLM"/>
    </source>
</evidence>
<proteinExistence type="predicted"/>
<dbReference type="PROSITE" id="PS51257">
    <property type="entry name" value="PROKAR_LIPOPROTEIN"/>
    <property type="match status" value="1"/>
</dbReference>
<reference evidence="3" key="1">
    <citation type="journal article" date="2019" name="Int. J. Syst. Evol. Microbiol.">
        <title>The Global Catalogue of Microorganisms (GCM) 10K type strain sequencing project: providing services to taxonomists for standard genome sequencing and annotation.</title>
        <authorList>
            <consortium name="The Broad Institute Genomics Platform"/>
            <consortium name="The Broad Institute Genome Sequencing Center for Infectious Disease"/>
            <person name="Wu L."/>
            <person name="Ma J."/>
        </authorList>
    </citation>
    <scope>NUCLEOTIDE SEQUENCE [LARGE SCALE GENOMIC DNA]</scope>
    <source>
        <strain evidence="3">JCM 10649</strain>
    </source>
</reference>
<dbReference type="Proteomes" id="UP001499895">
    <property type="component" value="Unassembled WGS sequence"/>
</dbReference>
<comment type="caution">
    <text evidence="2">The sequence shown here is derived from an EMBL/GenBank/DDBJ whole genome shotgun (WGS) entry which is preliminary data.</text>
</comment>
<feature type="signal peptide" evidence="1">
    <location>
        <begin position="1"/>
        <end position="19"/>
    </location>
</feature>
<evidence type="ECO:0000313" key="3">
    <source>
        <dbReference type="Proteomes" id="UP001499895"/>
    </source>
</evidence>
<evidence type="ECO:0000313" key="2">
    <source>
        <dbReference type="EMBL" id="GAA0470052.1"/>
    </source>
</evidence>
<protein>
    <recommendedName>
        <fullName evidence="4">Lipoprotein</fullName>
    </recommendedName>
</protein>
<evidence type="ECO:0000256" key="1">
    <source>
        <dbReference type="SAM" id="SignalP"/>
    </source>
</evidence>
<keyword evidence="1" id="KW-0732">Signal</keyword>
<sequence>MRRAAYGLAAGLLALPALSGCGAVGLAGDRGGQDASVRALLDRWAEAVRGRDERAFLDAVDPAAGGYRAEQRRVFANLAAVPLASWDYRLVRTGGFAPAQGDGRRIAVEAELRYRLDGYDAAPVTTTGRLTLVSRAARWYVAAEDTRRGGRQLWQQGPVTVVRGARSLVLGVGQDRARLGAVAELADRAVPAVREASRGTAWPGRVVVEMPASVERMAALLDSSVAKYRGIAAVTTGEVGRSGAAPADRIIVNPEAYGTLGEAGRQVVLTHETAHVATRTLTSAATPLWLSEGFADWVAYRGTGRTARQAAPELARAVAEGRQARELPEDAAFGFAGESGRLARAYEEGWLACRLIAERWGEEELARFYREVGGHDRRAGAVPAALRKVLRVSEAEFTAQWRAYVTAELS</sequence>
<accession>A0ABP3K2I6</accession>
<dbReference type="EMBL" id="BAAAHB010000036">
    <property type="protein sequence ID" value="GAA0470052.1"/>
    <property type="molecule type" value="Genomic_DNA"/>
</dbReference>
<feature type="chain" id="PRO_5045785505" description="Lipoprotein" evidence="1">
    <location>
        <begin position="20"/>
        <end position="410"/>
    </location>
</feature>
<organism evidence="2 3">
    <name type="scientific">Streptomyces stramineus</name>
    <dbReference type="NCBI Taxonomy" id="173861"/>
    <lineage>
        <taxon>Bacteria</taxon>
        <taxon>Bacillati</taxon>
        <taxon>Actinomycetota</taxon>
        <taxon>Actinomycetes</taxon>
        <taxon>Kitasatosporales</taxon>
        <taxon>Streptomycetaceae</taxon>
        <taxon>Streptomyces</taxon>
    </lineage>
</organism>